<evidence type="ECO:0000256" key="4">
    <source>
        <dbReference type="ARBA" id="ARBA00023136"/>
    </source>
</evidence>
<reference evidence="8 9" key="1">
    <citation type="submission" date="2020-08" db="EMBL/GenBank/DDBJ databases">
        <title>Genome public.</title>
        <authorList>
            <person name="Liu C."/>
            <person name="Sun Q."/>
        </authorList>
    </citation>
    <scope>NUCLEOTIDE SEQUENCE [LARGE SCALE GENOMIC DNA]</scope>
    <source>
        <strain evidence="8 9">NSJ-66</strain>
    </source>
</reference>
<evidence type="ECO:0000259" key="7">
    <source>
        <dbReference type="PROSITE" id="PS50887"/>
    </source>
</evidence>
<dbReference type="Gene3D" id="3.30.70.270">
    <property type="match status" value="1"/>
</dbReference>
<keyword evidence="3 5" id="KW-1133">Transmembrane helix</keyword>
<dbReference type="PANTHER" id="PTHR46663">
    <property type="entry name" value="DIGUANYLATE CYCLASE DGCT-RELATED"/>
    <property type="match status" value="1"/>
</dbReference>
<evidence type="ECO:0000313" key="9">
    <source>
        <dbReference type="Proteomes" id="UP000634672"/>
    </source>
</evidence>
<evidence type="ECO:0000256" key="2">
    <source>
        <dbReference type="ARBA" id="ARBA00022692"/>
    </source>
</evidence>
<feature type="transmembrane region" description="Helical" evidence="5">
    <location>
        <begin position="269"/>
        <end position="291"/>
    </location>
</feature>
<sequence length="453" mass="51940">MQNLRVNLFEERYRVLNDKKIKQTIIAIFLILLLLSVLIIFMLSKAEKKRNIVQAEYIMASEISKVQYAIDSRLLNTEILEMIIVNNHGTVTDFEMIAERLYENDPAIRCLQLAPDGNVTYVYPLEGNESAFGSLFDHPDRRSEAMYARDTGKMTLAGPYELSQGGLGLVARNPIYLENRHQEGTFWGFSVVVLNVPEIFNKAELESLSDQGYSYRIYRVRPENEEVQIISSNTESDMRDAVEGEITVPNGTWYLSLRPKIGWVSWKNIVLESMVALILNTLLLLLTYGGLTIVQQKKKMTELANTDPLTGLYNVRYFMTTIKQLYECRQSFGVLYLDLNKFKEVNDQYGHDTGDKLLVEVAARIGDCLKKEDILFRIGGDEFCIVVMDTNSGDFYDALIRRIVERISRPYAVADIVLYPGISCGYSRFPEDQSDIEKLIQEADRNMYTMKNM</sequence>
<protein>
    <submittedName>
        <fullName evidence="8">Diguanylate cyclase</fullName>
    </submittedName>
</protein>
<dbReference type="Proteomes" id="UP000634672">
    <property type="component" value="Unassembled WGS sequence"/>
</dbReference>
<comment type="caution">
    <text evidence="8">The sequence shown here is derived from an EMBL/GenBank/DDBJ whole genome shotgun (WGS) entry which is preliminary data.</text>
</comment>
<keyword evidence="2 5" id="KW-0812">Transmembrane</keyword>
<feature type="domain" description="GGDEF" evidence="7">
    <location>
        <begin position="330"/>
        <end position="453"/>
    </location>
</feature>
<dbReference type="InterPro" id="IPR029787">
    <property type="entry name" value="Nucleotide_cyclase"/>
</dbReference>
<dbReference type="NCBIfam" id="TIGR00254">
    <property type="entry name" value="GGDEF"/>
    <property type="match status" value="1"/>
</dbReference>
<evidence type="ECO:0000313" key="8">
    <source>
        <dbReference type="EMBL" id="MBC5708215.1"/>
    </source>
</evidence>
<evidence type="ECO:0000256" key="5">
    <source>
        <dbReference type="SAM" id="Phobius"/>
    </source>
</evidence>
<proteinExistence type="predicted"/>
<dbReference type="Gene3D" id="3.30.450.350">
    <property type="entry name" value="CHASE domain"/>
    <property type="match status" value="1"/>
</dbReference>
<dbReference type="InterPro" id="IPR043128">
    <property type="entry name" value="Rev_trsase/Diguanyl_cyclase"/>
</dbReference>
<dbReference type="Pfam" id="PF00990">
    <property type="entry name" value="GGDEF"/>
    <property type="match status" value="1"/>
</dbReference>
<dbReference type="SMART" id="SM01079">
    <property type="entry name" value="CHASE"/>
    <property type="match status" value="1"/>
</dbReference>
<evidence type="ECO:0000256" key="3">
    <source>
        <dbReference type="ARBA" id="ARBA00022989"/>
    </source>
</evidence>
<feature type="domain" description="CHASE" evidence="6">
    <location>
        <begin position="119"/>
        <end position="256"/>
    </location>
</feature>
<feature type="transmembrane region" description="Helical" evidence="5">
    <location>
        <begin position="24"/>
        <end position="43"/>
    </location>
</feature>
<dbReference type="CDD" id="cd01949">
    <property type="entry name" value="GGDEF"/>
    <property type="match status" value="1"/>
</dbReference>
<comment type="subcellular location">
    <subcellularLocation>
        <location evidence="1">Membrane</location>
    </subcellularLocation>
</comment>
<dbReference type="SMART" id="SM00267">
    <property type="entry name" value="GGDEF"/>
    <property type="match status" value="1"/>
</dbReference>
<dbReference type="InterPro" id="IPR000160">
    <property type="entry name" value="GGDEF_dom"/>
</dbReference>
<dbReference type="PROSITE" id="PS50839">
    <property type="entry name" value="CHASE"/>
    <property type="match status" value="1"/>
</dbReference>
<gene>
    <name evidence="8" type="ORF">H8S75_09650</name>
</gene>
<accession>A0ABR7H4T9</accession>
<evidence type="ECO:0000259" key="6">
    <source>
        <dbReference type="PROSITE" id="PS50839"/>
    </source>
</evidence>
<dbReference type="EMBL" id="JACOPB010000003">
    <property type="protein sequence ID" value="MBC5708215.1"/>
    <property type="molecule type" value="Genomic_DNA"/>
</dbReference>
<evidence type="ECO:0000256" key="1">
    <source>
        <dbReference type="ARBA" id="ARBA00004370"/>
    </source>
</evidence>
<dbReference type="PANTHER" id="PTHR46663:SF4">
    <property type="entry name" value="DIGUANYLATE CYCLASE DGCT-RELATED"/>
    <property type="match status" value="1"/>
</dbReference>
<dbReference type="PROSITE" id="PS50887">
    <property type="entry name" value="GGDEF"/>
    <property type="match status" value="1"/>
</dbReference>
<dbReference type="InterPro" id="IPR006189">
    <property type="entry name" value="CHASE_dom"/>
</dbReference>
<dbReference type="InterPro" id="IPR052163">
    <property type="entry name" value="DGC-Regulatory_Protein"/>
</dbReference>
<dbReference type="Pfam" id="PF03924">
    <property type="entry name" value="CHASE"/>
    <property type="match status" value="1"/>
</dbReference>
<organism evidence="8 9">
    <name type="scientific">Hungatella hominis</name>
    <dbReference type="NCBI Taxonomy" id="2763050"/>
    <lineage>
        <taxon>Bacteria</taxon>
        <taxon>Bacillati</taxon>
        <taxon>Bacillota</taxon>
        <taxon>Clostridia</taxon>
        <taxon>Lachnospirales</taxon>
        <taxon>Lachnospiraceae</taxon>
        <taxon>Hungatella</taxon>
    </lineage>
</organism>
<dbReference type="SUPFAM" id="SSF55073">
    <property type="entry name" value="Nucleotide cyclase"/>
    <property type="match status" value="1"/>
</dbReference>
<keyword evidence="9" id="KW-1185">Reference proteome</keyword>
<name>A0ABR7H4T9_9FIRM</name>
<dbReference type="InterPro" id="IPR042240">
    <property type="entry name" value="CHASE_sf"/>
</dbReference>
<keyword evidence="4 5" id="KW-0472">Membrane</keyword>